<evidence type="ECO:0000313" key="2">
    <source>
        <dbReference type="EMBL" id="RQX70686.1"/>
    </source>
</evidence>
<dbReference type="Gene3D" id="3.10.450.40">
    <property type="match status" value="1"/>
</dbReference>
<evidence type="ECO:0000313" key="3">
    <source>
        <dbReference type="Proteomes" id="UP000284452"/>
    </source>
</evidence>
<feature type="compositionally biased region" description="Low complexity" evidence="1">
    <location>
        <begin position="228"/>
        <end position="245"/>
    </location>
</feature>
<protein>
    <submittedName>
        <fullName evidence="2">Uncharacterized protein</fullName>
    </submittedName>
</protein>
<feature type="compositionally biased region" description="Low complexity" evidence="1">
    <location>
        <begin position="278"/>
        <end position="296"/>
    </location>
</feature>
<dbReference type="Proteomes" id="UP000284452">
    <property type="component" value="Unassembled WGS sequence"/>
</dbReference>
<comment type="caution">
    <text evidence="2">The sequence shown here is derived from an EMBL/GenBank/DDBJ whole genome shotgun (WGS) entry which is preliminary data.</text>
</comment>
<dbReference type="EMBL" id="AHIV02001242">
    <property type="protein sequence ID" value="RQX70686.1"/>
    <property type="molecule type" value="Genomic_DNA"/>
</dbReference>
<reference evidence="2 3" key="1">
    <citation type="submission" date="2017-10" db="EMBL/GenBank/DDBJ databases">
        <authorList>
            <person name="Sibley D."/>
            <person name="Venepally P."/>
            <person name="Karamycheva S."/>
            <person name="Hadjithomas M."/>
            <person name="Khan A."/>
            <person name="Brunk B."/>
            <person name="Roos D."/>
            <person name="Caler E."/>
            <person name="Lorenzi H."/>
        </authorList>
    </citation>
    <scope>NUCLEOTIDE SEQUENCE [LARGE SCALE GENOMIC DNA]</scope>
    <source>
        <strain evidence="2 3">CAST</strain>
    </source>
</reference>
<feature type="non-terminal residue" evidence="2">
    <location>
        <position position="691"/>
    </location>
</feature>
<feature type="compositionally biased region" description="Low complexity" evidence="1">
    <location>
        <begin position="206"/>
        <end position="215"/>
    </location>
</feature>
<feature type="compositionally biased region" description="Basic and acidic residues" evidence="1">
    <location>
        <begin position="554"/>
        <end position="577"/>
    </location>
</feature>
<sequence length="691" mass="73621">MEGAPRQSLGTLLQDRGGRRSRRSSDNETVLDSSFSLFPPSPVTGPADSAQGRLCPSLPASPQLSSSQSRLSALLFSLPSSLPSSAPRPASLESLADRSSVPLQKKQGGEEGERAAGSLASACEGQDEQRRGSLEAARSHMSVSSIPEQGADSPNVDFHEEDAKVSRASAASRERRTTVKDSTKDDDTALSFPDPPSSPGARFTVSRASSPSLASRRSRSPDTQLPFARRTLSCSSTSASRSRASVGDARLFSSSACSRSSPPLSPPGETSGTPLLRPTADPPSSAFPSSTPFSSSYPLGPAVGLRRTRAISVHPSFPGASPPVSALERPRGASSLLPFSPPNTASDVLSPPPDLVLSPACGPSPRLKGAERPPAFSLLSPPMAAERRSGRRGSVPFSPPSACTDVLSPPPDLLSPYSPLPPLLKESEKPPGGRLGGQGDRSGSSRGVSDAPQLFMSGPTRQEKPAASSFFFPPPPSPFGGNASVLRLGAWLAERPGLDDDRFTPLLESFLLHFDFLAAGKVSRRIQQDQQIQRDLRLGEDEEGEVSFFRPVGRHTDEKSEQTRTGKREEDRERKGQTDQLEEFETTLLDILSLRGGNGVHTSVDILVGQLREKPHRHKAAGEEGGGEPAGGTTGGIRIGEKFFFADKVALKSRLRQILQACDDEEELRGDDFELVKGVLEFHPKAKRKMQ</sequence>
<feature type="region of interest" description="Disordered" evidence="1">
    <location>
        <begin position="1"/>
        <end position="301"/>
    </location>
</feature>
<feature type="region of interest" description="Disordered" evidence="1">
    <location>
        <begin position="537"/>
        <end position="580"/>
    </location>
</feature>
<name>A0A3R8AN64_TOXGO</name>
<accession>A0A3R8AN64</accession>
<proteinExistence type="predicted"/>
<feature type="region of interest" description="Disordered" evidence="1">
    <location>
        <begin position="313"/>
        <end position="467"/>
    </location>
</feature>
<feature type="compositionally biased region" description="Basic and acidic residues" evidence="1">
    <location>
        <begin position="172"/>
        <end position="187"/>
    </location>
</feature>
<organism evidence="2 3">
    <name type="scientific">Toxoplasma gondii CAST</name>
    <dbReference type="NCBI Taxonomy" id="943122"/>
    <lineage>
        <taxon>Eukaryota</taxon>
        <taxon>Sar</taxon>
        <taxon>Alveolata</taxon>
        <taxon>Apicomplexa</taxon>
        <taxon>Conoidasida</taxon>
        <taxon>Coccidia</taxon>
        <taxon>Eucoccidiorida</taxon>
        <taxon>Eimeriorina</taxon>
        <taxon>Sarcocystidae</taxon>
        <taxon>Toxoplasma</taxon>
    </lineage>
</organism>
<dbReference type="AlphaFoldDB" id="A0A3R8AN64"/>
<feature type="compositionally biased region" description="Low complexity" evidence="1">
    <location>
        <begin position="57"/>
        <end position="94"/>
    </location>
</feature>
<evidence type="ECO:0000256" key="1">
    <source>
        <dbReference type="SAM" id="MobiDB-lite"/>
    </source>
</evidence>
<feature type="compositionally biased region" description="Low complexity" evidence="1">
    <location>
        <begin position="253"/>
        <end position="262"/>
    </location>
</feature>
<feature type="compositionally biased region" description="Pro residues" evidence="1">
    <location>
        <begin position="408"/>
        <end position="422"/>
    </location>
</feature>
<gene>
    <name evidence="2" type="ORF">TGCAST_238880A</name>
</gene>
<dbReference type="VEuPathDB" id="ToxoDB:TGCAST_238880A"/>